<protein>
    <submittedName>
        <fullName evidence="1">Uncharacterized protein</fullName>
    </submittedName>
</protein>
<dbReference type="AlphaFoldDB" id="A0A9W7F1D9"/>
<gene>
    <name evidence="1" type="ORF">TrLO_g11767</name>
</gene>
<proteinExistence type="predicted"/>
<dbReference type="EMBL" id="BRXW01000018">
    <property type="protein sequence ID" value="GMI00085.1"/>
    <property type="molecule type" value="Genomic_DNA"/>
</dbReference>
<reference evidence="2" key="1">
    <citation type="journal article" date="2023" name="Commun. Biol.">
        <title>Genome analysis of Parmales, the sister group of diatoms, reveals the evolutionary specialization of diatoms from phago-mixotrophs to photoautotrophs.</title>
        <authorList>
            <person name="Ban H."/>
            <person name="Sato S."/>
            <person name="Yoshikawa S."/>
            <person name="Yamada K."/>
            <person name="Nakamura Y."/>
            <person name="Ichinomiya M."/>
            <person name="Sato N."/>
            <person name="Blanc-Mathieu R."/>
            <person name="Endo H."/>
            <person name="Kuwata A."/>
            <person name="Ogata H."/>
        </authorList>
    </citation>
    <scope>NUCLEOTIDE SEQUENCE [LARGE SCALE GENOMIC DNA]</scope>
    <source>
        <strain evidence="2">NIES 3700</strain>
    </source>
</reference>
<keyword evidence="2" id="KW-1185">Reference proteome</keyword>
<comment type="caution">
    <text evidence="1">The sequence shown here is derived from an EMBL/GenBank/DDBJ whole genome shotgun (WGS) entry which is preliminary data.</text>
</comment>
<accession>A0A9W7F1D9</accession>
<dbReference type="Proteomes" id="UP001165122">
    <property type="component" value="Unassembled WGS sequence"/>
</dbReference>
<evidence type="ECO:0000313" key="1">
    <source>
        <dbReference type="EMBL" id="GMI00085.1"/>
    </source>
</evidence>
<name>A0A9W7F1D9_9STRA</name>
<organism evidence="1 2">
    <name type="scientific">Triparma laevis f. longispina</name>
    <dbReference type="NCBI Taxonomy" id="1714387"/>
    <lineage>
        <taxon>Eukaryota</taxon>
        <taxon>Sar</taxon>
        <taxon>Stramenopiles</taxon>
        <taxon>Ochrophyta</taxon>
        <taxon>Bolidophyceae</taxon>
        <taxon>Parmales</taxon>
        <taxon>Triparmaceae</taxon>
        <taxon>Triparma</taxon>
    </lineage>
</organism>
<evidence type="ECO:0000313" key="2">
    <source>
        <dbReference type="Proteomes" id="UP001165122"/>
    </source>
</evidence>
<sequence>MLKFLVHLQNFVEMITSSLLKSSDSDSDRIEGILNIFTSVLDSLRGASNSPESRKKTMEIIEAVNSVAREVAVEVLEIRSKRAVKQIFGLASSLSS</sequence>